<evidence type="ECO:0000313" key="3">
    <source>
        <dbReference type="Proteomes" id="UP000009168"/>
    </source>
</evidence>
<proteinExistence type="predicted"/>
<protein>
    <submittedName>
        <fullName evidence="2">Transmembrane protein, putative</fullName>
    </submittedName>
</protein>
<dbReference type="GeneID" id="24442280"/>
<keyword evidence="1" id="KW-1133">Transmembrane helix</keyword>
<reference evidence="3" key="1">
    <citation type="journal article" date="2006" name="PLoS Biol.">
        <title>Macronuclear genome sequence of the ciliate Tetrahymena thermophila, a model eukaryote.</title>
        <authorList>
            <person name="Eisen J.A."/>
            <person name="Coyne R.S."/>
            <person name="Wu M."/>
            <person name="Wu D."/>
            <person name="Thiagarajan M."/>
            <person name="Wortman J.R."/>
            <person name="Badger J.H."/>
            <person name="Ren Q."/>
            <person name="Amedeo P."/>
            <person name="Jones K.M."/>
            <person name="Tallon L.J."/>
            <person name="Delcher A.L."/>
            <person name="Salzberg S.L."/>
            <person name="Silva J.C."/>
            <person name="Haas B.J."/>
            <person name="Majoros W.H."/>
            <person name="Farzad M."/>
            <person name="Carlton J.M."/>
            <person name="Smith R.K. Jr."/>
            <person name="Garg J."/>
            <person name="Pearlman R.E."/>
            <person name="Karrer K.M."/>
            <person name="Sun L."/>
            <person name="Manning G."/>
            <person name="Elde N.C."/>
            <person name="Turkewitz A.P."/>
            <person name="Asai D.J."/>
            <person name="Wilkes D.E."/>
            <person name="Wang Y."/>
            <person name="Cai H."/>
            <person name="Collins K."/>
            <person name="Stewart B.A."/>
            <person name="Lee S.R."/>
            <person name="Wilamowska K."/>
            <person name="Weinberg Z."/>
            <person name="Ruzzo W.L."/>
            <person name="Wloga D."/>
            <person name="Gaertig J."/>
            <person name="Frankel J."/>
            <person name="Tsao C.-C."/>
            <person name="Gorovsky M.A."/>
            <person name="Keeling P.J."/>
            <person name="Waller R.F."/>
            <person name="Patron N.J."/>
            <person name="Cherry J.M."/>
            <person name="Stover N.A."/>
            <person name="Krieger C.J."/>
            <person name="del Toro C."/>
            <person name="Ryder H.F."/>
            <person name="Williamson S.C."/>
            <person name="Barbeau R.A."/>
            <person name="Hamilton E.P."/>
            <person name="Orias E."/>
        </authorList>
    </citation>
    <scope>NUCLEOTIDE SEQUENCE [LARGE SCALE GENOMIC DNA]</scope>
    <source>
        <strain evidence="3">SB210</strain>
    </source>
</reference>
<evidence type="ECO:0000256" key="1">
    <source>
        <dbReference type="SAM" id="Phobius"/>
    </source>
</evidence>
<sequence>MIIITSYLILVLLSKLILLILFVVIKCIHLALNHQNKNKVYLFIMISILLAKRSKSYQCNQKITQKFLNVQINLQMKKFVKMMKILLKQIAFSSQKNLQIFQ</sequence>
<feature type="transmembrane region" description="Helical" evidence="1">
    <location>
        <begin position="7"/>
        <end position="32"/>
    </location>
</feature>
<dbReference type="InParanoid" id="W7XCH4"/>
<keyword evidence="3" id="KW-1185">Reference proteome</keyword>
<dbReference type="RefSeq" id="XP_012656000.1">
    <property type="nucleotide sequence ID" value="XM_012800546.1"/>
</dbReference>
<dbReference type="Proteomes" id="UP000009168">
    <property type="component" value="Unassembled WGS sequence"/>
</dbReference>
<dbReference type="AlphaFoldDB" id="W7XCH4"/>
<evidence type="ECO:0000313" key="2">
    <source>
        <dbReference type="EMBL" id="EWS71466.1"/>
    </source>
</evidence>
<name>W7XCH4_TETTS</name>
<dbReference type="KEGG" id="tet:TTHERM_001390291"/>
<keyword evidence="1" id="KW-0472">Membrane</keyword>
<accession>W7XCH4</accession>
<feature type="transmembrane region" description="Helical" evidence="1">
    <location>
        <begin position="38"/>
        <end position="54"/>
    </location>
</feature>
<gene>
    <name evidence="2" type="ORF">TTHERM_001390291</name>
</gene>
<organism evidence="2 3">
    <name type="scientific">Tetrahymena thermophila (strain SB210)</name>
    <dbReference type="NCBI Taxonomy" id="312017"/>
    <lineage>
        <taxon>Eukaryota</taxon>
        <taxon>Sar</taxon>
        <taxon>Alveolata</taxon>
        <taxon>Ciliophora</taxon>
        <taxon>Intramacronucleata</taxon>
        <taxon>Oligohymenophorea</taxon>
        <taxon>Hymenostomatida</taxon>
        <taxon>Tetrahymenina</taxon>
        <taxon>Tetrahymenidae</taxon>
        <taxon>Tetrahymena</taxon>
    </lineage>
</organism>
<keyword evidence="1 2" id="KW-0812">Transmembrane</keyword>
<dbReference type="EMBL" id="GG662334">
    <property type="protein sequence ID" value="EWS71466.1"/>
    <property type="molecule type" value="Genomic_DNA"/>
</dbReference>